<comment type="function">
    <text evidence="1 6">Removes the N-terminal methionine from nascent proteins. The N-terminal methionine is often cleaved when the second residue in the primary sequence is small and uncharged (Met-Ala-, Cys, Gly, Pro, Ser, Thr, or Val). Requires deformylation of the N(alpha)-formylated initiator methionine before it can be hydrolyzed.</text>
</comment>
<organism evidence="9 10">
    <name type="scientific">Clostridium oryzae</name>
    <dbReference type="NCBI Taxonomy" id="1450648"/>
    <lineage>
        <taxon>Bacteria</taxon>
        <taxon>Bacillati</taxon>
        <taxon>Bacillota</taxon>
        <taxon>Clostridia</taxon>
        <taxon>Eubacteriales</taxon>
        <taxon>Clostridiaceae</taxon>
        <taxon>Clostridium</taxon>
    </lineage>
</organism>
<dbReference type="PROSITE" id="PS00680">
    <property type="entry name" value="MAP_1"/>
    <property type="match status" value="1"/>
</dbReference>
<dbReference type="InterPro" id="IPR001714">
    <property type="entry name" value="Pept_M24_MAP"/>
</dbReference>
<feature type="binding site" evidence="6">
    <location>
        <position position="146"/>
    </location>
    <ligand>
        <name>a divalent metal cation</name>
        <dbReference type="ChEBI" id="CHEBI:60240"/>
        <label>2</label>
        <note>catalytic</note>
    </ligand>
</feature>
<dbReference type="Pfam" id="PF02810">
    <property type="entry name" value="SEC-C"/>
    <property type="match status" value="1"/>
</dbReference>
<dbReference type="HAMAP" id="MF_01974">
    <property type="entry name" value="MetAP_1"/>
    <property type="match status" value="1"/>
</dbReference>
<dbReference type="GO" id="GO:0070006">
    <property type="term" value="F:metalloaminopeptidase activity"/>
    <property type="evidence" value="ECO:0007669"/>
    <property type="project" value="UniProtKB-UniRule"/>
</dbReference>
<dbReference type="Gene3D" id="3.90.230.10">
    <property type="entry name" value="Creatinase/methionine aminopeptidase superfamily"/>
    <property type="match status" value="1"/>
</dbReference>
<feature type="binding site" evidence="6">
    <location>
        <position position="209"/>
    </location>
    <ligand>
        <name>a divalent metal cation</name>
        <dbReference type="ChEBI" id="CHEBI:60240"/>
        <label>2</label>
        <note>catalytic</note>
    </ligand>
</feature>
<evidence type="ECO:0000256" key="5">
    <source>
        <dbReference type="ARBA" id="ARBA00022801"/>
    </source>
</evidence>
<evidence type="ECO:0000259" key="8">
    <source>
        <dbReference type="Pfam" id="PF00557"/>
    </source>
</evidence>
<reference evidence="9 10" key="1">
    <citation type="submission" date="2017-03" db="EMBL/GenBank/DDBJ databases">
        <title>Genome sequence of Clostridium oryzae DSM 28571.</title>
        <authorList>
            <person name="Poehlein A."/>
            <person name="Daniel R."/>
        </authorList>
    </citation>
    <scope>NUCLEOTIDE SEQUENCE [LARGE SCALE GENOMIC DNA]</scope>
    <source>
        <strain evidence="9 10">DSM 28571</strain>
    </source>
</reference>
<dbReference type="CDD" id="cd01086">
    <property type="entry name" value="MetAP1"/>
    <property type="match status" value="1"/>
</dbReference>
<dbReference type="RefSeq" id="WP_079422792.1">
    <property type="nucleotide sequence ID" value="NZ_MZGV01000011.1"/>
</dbReference>
<accession>A0A1V4IT69</accession>
<feature type="binding site" evidence="6">
    <location>
        <position position="146"/>
    </location>
    <ligand>
        <name>a divalent metal cation</name>
        <dbReference type="ChEBI" id="CHEBI:60240"/>
        <label>1</label>
    </ligand>
</feature>
<name>A0A1V4IT69_9CLOT</name>
<keyword evidence="2 6" id="KW-0031">Aminopeptidase</keyword>
<dbReference type="Proteomes" id="UP000190080">
    <property type="component" value="Unassembled WGS sequence"/>
</dbReference>
<comment type="similarity">
    <text evidence="6">Belongs to the peptidase M24A family. Methionine aminopeptidase type 1 subfamily.</text>
</comment>
<evidence type="ECO:0000256" key="4">
    <source>
        <dbReference type="ARBA" id="ARBA00022723"/>
    </source>
</evidence>
<dbReference type="SUPFAM" id="SSF55920">
    <property type="entry name" value="Creatinase/aminopeptidase"/>
    <property type="match status" value="1"/>
</dbReference>
<keyword evidence="3 6" id="KW-0645">Protease</keyword>
<gene>
    <name evidence="6 9" type="primary">map</name>
    <name evidence="9" type="ORF">CLORY_13760</name>
</gene>
<dbReference type="SUPFAM" id="SSF103642">
    <property type="entry name" value="Sec-C motif"/>
    <property type="match status" value="1"/>
</dbReference>
<dbReference type="InterPro" id="IPR004027">
    <property type="entry name" value="SEC_C_motif"/>
</dbReference>
<dbReference type="EC" id="3.4.11.18" evidence="6 7"/>
<dbReference type="PANTHER" id="PTHR43330:SF8">
    <property type="entry name" value="METHIONINE AMINOPEPTIDASE 1D, MITOCHONDRIAL"/>
    <property type="match status" value="1"/>
</dbReference>
<comment type="caution">
    <text evidence="9">The sequence shown here is derived from an EMBL/GenBank/DDBJ whole genome shotgun (WGS) entry which is preliminary data.</text>
</comment>
<evidence type="ECO:0000256" key="6">
    <source>
        <dbReference type="HAMAP-Rule" id="MF_01974"/>
    </source>
</evidence>
<evidence type="ECO:0000256" key="1">
    <source>
        <dbReference type="ARBA" id="ARBA00002521"/>
    </source>
</evidence>
<dbReference type="OrthoDB" id="9802055at2"/>
<dbReference type="Gene3D" id="3.10.450.50">
    <property type="match status" value="1"/>
</dbReference>
<dbReference type="GO" id="GO:0046872">
    <property type="term" value="F:metal ion binding"/>
    <property type="evidence" value="ECO:0007669"/>
    <property type="project" value="UniProtKB-UniRule"/>
</dbReference>
<dbReference type="PRINTS" id="PR00599">
    <property type="entry name" value="MAPEPTIDASE"/>
</dbReference>
<comment type="catalytic activity">
    <reaction evidence="6 7">
        <text>Release of N-terminal amino acids, preferentially methionine, from peptides and arylamides.</text>
        <dbReference type="EC" id="3.4.11.18"/>
    </reaction>
</comment>
<dbReference type="InterPro" id="IPR002467">
    <property type="entry name" value="Pept_M24A_MAP1"/>
</dbReference>
<dbReference type="NCBIfam" id="TIGR00500">
    <property type="entry name" value="met_pdase_I"/>
    <property type="match status" value="1"/>
</dbReference>
<dbReference type="InterPro" id="IPR000994">
    <property type="entry name" value="Pept_M24"/>
</dbReference>
<dbReference type="EMBL" id="MZGV01000011">
    <property type="protein sequence ID" value="OPJ63010.1"/>
    <property type="molecule type" value="Genomic_DNA"/>
</dbReference>
<evidence type="ECO:0000256" key="3">
    <source>
        <dbReference type="ARBA" id="ARBA00022670"/>
    </source>
</evidence>
<evidence type="ECO:0000256" key="2">
    <source>
        <dbReference type="ARBA" id="ARBA00022438"/>
    </source>
</evidence>
<evidence type="ECO:0000313" key="10">
    <source>
        <dbReference type="Proteomes" id="UP000190080"/>
    </source>
</evidence>
<keyword evidence="4 6" id="KW-0479">Metal-binding</keyword>
<protein>
    <recommendedName>
        <fullName evidence="6 7">Methionine aminopeptidase</fullName>
        <shortName evidence="6">MAP</shortName>
        <shortName evidence="6">MetAP</shortName>
        <ecNumber evidence="6 7">3.4.11.18</ecNumber>
    </recommendedName>
    <alternativeName>
        <fullName evidence="6">Peptidase M</fullName>
    </alternativeName>
</protein>
<feature type="binding site" evidence="6">
    <location>
        <position position="135"/>
    </location>
    <ligand>
        <name>a divalent metal cation</name>
        <dbReference type="ChEBI" id="CHEBI:60240"/>
        <label>1</label>
    </ligand>
</feature>
<dbReference type="PANTHER" id="PTHR43330">
    <property type="entry name" value="METHIONINE AMINOPEPTIDASE"/>
    <property type="match status" value="1"/>
</dbReference>
<feature type="domain" description="Peptidase M24" evidence="8">
    <location>
        <begin position="53"/>
        <end position="280"/>
    </location>
</feature>
<comment type="cofactor">
    <cofactor evidence="6">
        <name>Co(2+)</name>
        <dbReference type="ChEBI" id="CHEBI:48828"/>
    </cofactor>
    <cofactor evidence="6">
        <name>Zn(2+)</name>
        <dbReference type="ChEBI" id="CHEBI:29105"/>
    </cofactor>
    <cofactor evidence="6">
        <name>Mn(2+)</name>
        <dbReference type="ChEBI" id="CHEBI:29035"/>
    </cofactor>
    <cofactor evidence="6">
        <name>Fe(2+)</name>
        <dbReference type="ChEBI" id="CHEBI:29033"/>
    </cofactor>
    <text evidence="6">Binds 2 divalent metal cations per subunit. Has a high-affinity and a low affinity metal-binding site. The true nature of the physiological cofactor is under debate. The enzyme is active with cobalt, zinc, manganese or divalent iron ions. Most likely, methionine aminopeptidases function as mononuclear Fe(2+)-metalloproteases under physiological conditions, and the catalytically relevant metal-binding site has been assigned to the histidine-containing high-affinity site.</text>
</comment>
<feature type="binding site" evidence="6">
    <location>
        <position position="273"/>
    </location>
    <ligand>
        <name>a divalent metal cation</name>
        <dbReference type="ChEBI" id="CHEBI:60240"/>
        <label>1</label>
    </ligand>
</feature>
<keyword evidence="5 6" id="KW-0378">Hydrolase</keyword>
<feature type="binding site" evidence="6">
    <location>
        <position position="118"/>
    </location>
    <ligand>
        <name>substrate</name>
    </ligand>
</feature>
<keyword evidence="10" id="KW-1185">Reference proteome</keyword>
<evidence type="ECO:0000313" key="9">
    <source>
        <dbReference type="EMBL" id="OPJ63010.1"/>
    </source>
</evidence>
<feature type="binding site" evidence="6">
    <location>
        <position position="216"/>
    </location>
    <ligand>
        <name>substrate</name>
    </ligand>
</feature>
<dbReference type="STRING" id="1450648.CLORY_13760"/>
<dbReference type="GO" id="GO:0006508">
    <property type="term" value="P:proteolysis"/>
    <property type="evidence" value="ECO:0007669"/>
    <property type="project" value="UniProtKB-KW"/>
</dbReference>
<proteinExistence type="inferred from homology"/>
<dbReference type="InterPro" id="IPR036005">
    <property type="entry name" value="Creatinase/aminopeptidase-like"/>
</dbReference>
<feature type="binding site" evidence="6">
    <location>
        <position position="273"/>
    </location>
    <ligand>
        <name>a divalent metal cation</name>
        <dbReference type="ChEBI" id="CHEBI:60240"/>
        <label>2</label>
        <note>catalytic</note>
    </ligand>
</feature>
<feature type="binding site" evidence="6">
    <location>
        <position position="242"/>
    </location>
    <ligand>
        <name>a divalent metal cation</name>
        <dbReference type="ChEBI" id="CHEBI:60240"/>
        <label>2</label>
        <note>catalytic</note>
    </ligand>
</feature>
<dbReference type="Pfam" id="PF00557">
    <property type="entry name" value="Peptidase_M24"/>
    <property type="match status" value="1"/>
</dbReference>
<dbReference type="AlphaFoldDB" id="A0A1V4IT69"/>
<dbReference type="NCBIfam" id="NF008970">
    <property type="entry name" value="PRK12318.1"/>
    <property type="match status" value="1"/>
</dbReference>
<comment type="subunit">
    <text evidence="6">Monomer.</text>
</comment>
<evidence type="ECO:0000256" key="7">
    <source>
        <dbReference type="RuleBase" id="RU003653"/>
    </source>
</evidence>
<dbReference type="GO" id="GO:0004239">
    <property type="term" value="F:initiator methionyl aminopeptidase activity"/>
    <property type="evidence" value="ECO:0007669"/>
    <property type="project" value="UniProtKB-UniRule"/>
</dbReference>
<sequence length="287" mass="31864">MLRLGRNDLCWCGSGKKYKKCHMEKDMKIYEYEEQGYVIPHYKMLKTKEQIDGIRKSGVITKGILDMVGEKIKVGITTDEINSWVHEYTISHGGIPATLNYCGYPKSVCTSINNVICHGIPDDTVLKDGDIINVDVTTILDGYYSDASRMYIIGEASEEAKKLVRVTKECMDIGIDTVKPYGGLYDIGRAVEKHAKANGFSVVKDYGGHGVGLDIHEEPHVDHYAKHGKGMLLVPGMVFTIEPMINAGDYHCVTLEDGWTTVTKDGSLSAQWEHTLVVTENGTEIIV</sequence>